<dbReference type="PROSITE" id="PS50808">
    <property type="entry name" value="ZF_BED"/>
    <property type="match status" value="1"/>
</dbReference>
<gene>
    <name evidence="9" type="ORF">M6B38_225185</name>
</gene>
<dbReference type="Pfam" id="PF05699">
    <property type="entry name" value="Dimer_Tnp_hAT"/>
    <property type="match status" value="1"/>
</dbReference>
<dbReference type="Pfam" id="PF04937">
    <property type="entry name" value="DUF659"/>
    <property type="match status" value="1"/>
</dbReference>
<keyword evidence="10" id="KW-1185">Reference proteome</keyword>
<dbReference type="InterPro" id="IPR012337">
    <property type="entry name" value="RNaseH-like_sf"/>
</dbReference>
<comment type="caution">
    <text evidence="9">The sequence shown here is derived from an EMBL/GenBank/DDBJ whole genome shotgun (WGS) entry which is preliminary data.</text>
</comment>
<accession>A0AAX6DUQ7</accession>
<evidence type="ECO:0000256" key="4">
    <source>
        <dbReference type="ARBA" id="ARBA00022833"/>
    </source>
</evidence>
<dbReference type="InterPro" id="IPR007021">
    <property type="entry name" value="DUF659"/>
</dbReference>
<evidence type="ECO:0000256" key="1">
    <source>
        <dbReference type="ARBA" id="ARBA00004123"/>
    </source>
</evidence>
<keyword evidence="3 7" id="KW-0863">Zinc-finger</keyword>
<evidence type="ECO:0000256" key="2">
    <source>
        <dbReference type="ARBA" id="ARBA00022723"/>
    </source>
</evidence>
<sequence length="788" mass="88902">MDSEISIYRGGGGGGGGGGTVIVDNDDDKAPLWKYVTKLERFSGGGNLTWECNYCHKVFKSSHTRVKAHLLHIGGGTKPCKAVTQEDIAEMWRLVEEAELRGRGRIRRAKGIDASPMSVTVASVSKGGFETKKRRGADGSNGSESAAFSREAQDQLDVFIARMFYSAGLPFQLAKNPFFVRSLEFAANNMIPGYLPPGYDQLSTSLLESEKSRIEDLSEPVRAMWKKKGVSIVADGWSDPKRKPVINVIAVSDGEPMFLNAVDTEGEAKDESYIADVLIKAIQEVGNRNVVQVVTDLTPKCRAAGLLVEKTYPHIFWTPCMVHSLDVALKNIFAAKNTKENGIVYDDDCRWISDISREVVVIRNFIIKHPMKFPMLNHHEELKLLDIPKTRFAFDIIILRKFKVIKRSLQDMVVSERWNLYKEKDEGKAEFVKQKVLDDIWWEKVDYIVSFTEPIYDMLRFANTDKPNLHLVYDMWGTMIEKVMSTIYRHGGKRDDEESSFYSMVHSILVEQWKESCTPLHCLAYSLNPKYYSTHWLIGGTKRVAPHMDVDISKERATCLKRYFPNADKRRSANMEYAKFSAGLDAFADDDSLNDRGLMDPKTWWVVYGAFAPLLQGLALKLLGQPCSSSGCERNWSTYSFVHSIKRNNMNPQQAEDLVNVHTNLRLLSRKSPEYYEGETKMWDIAGDDFGSLEGSGILEVAKLSLDEPELESMVFGGEDKNDNAEAKMMNWSSNPSYGGAAVSIQKLLKAGGVCFQELLMLFEKHINSKPSLWLLNSSTRKPSSQYE</sequence>
<comment type="subcellular location">
    <subcellularLocation>
        <location evidence="1">Nucleus</location>
    </subcellularLocation>
</comment>
<dbReference type="InterPro" id="IPR003656">
    <property type="entry name" value="Znf_BED"/>
</dbReference>
<dbReference type="AlphaFoldDB" id="A0AAX6DUQ7"/>
<dbReference type="GO" id="GO:0003677">
    <property type="term" value="F:DNA binding"/>
    <property type="evidence" value="ECO:0007669"/>
    <property type="project" value="UniProtKB-KW"/>
</dbReference>
<keyword evidence="2" id="KW-0479">Metal-binding</keyword>
<reference evidence="9" key="1">
    <citation type="journal article" date="2023" name="GigaByte">
        <title>Genome assembly of the bearded iris, Iris pallida Lam.</title>
        <authorList>
            <person name="Bruccoleri R.E."/>
            <person name="Oakeley E.J."/>
            <person name="Faust A.M.E."/>
            <person name="Altorfer M."/>
            <person name="Dessus-Babus S."/>
            <person name="Burckhardt D."/>
            <person name="Oertli M."/>
            <person name="Naumann U."/>
            <person name="Petersen F."/>
            <person name="Wong J."/>
        </authorList>
    </citation>
    <scope>NUCLEOTIDE SEQUENCE</scope>
    <source>
        <strain evidence="9">GSM-AAB239-AS_SAM_17_03QT</strain>
    </source>
</reference>
<reference evidence="9" key="2">
    <citation type="submission" date="2023-04" db="EMBL/GenBank/DDBJ databases">
        <authorList>
            <person name="Bruccoleri R.E."/>
            <person name="Oakeley E.J."/>
            <person name="Faust A.-M."/>
            <person name="Dessus-Babus S."/>
            <person name="Altorfer M."/>
            <person name="Burckhardt D."/>
            <person name="Oertli M."/>
            <person name="Naumann U."/>
            <person name="Petersen F."/>
            <person name="Wong J."/>
        </authorList>
    </citation>
    <scope>NUCLEOTIDE SEQUENCE</scope>
    <source>
        <strain evidence="9">GSM-AAB239-AS_SAM_17_03QT</strain>
        <tissue evidence="9">Leaf</tissue>
    </source>
</reference>
<dbReference type="Proteomes" id="UP001140949">
    <property type="component" value="Unassembled WGS sequence"/>
</dbReference>
<name>A0AAX6DUQ7_IRIPA</name>
<dbReference type="GO" id="GO:0008270">
    <property type="term" value="F:zinc ion binding"/>
    <property type="evidence" value="ECO:0007669"/>
    <property type="project" value="UniProtKB-KW"/>
</dbReference>
<dbReference type="SUPFAM" id="SSF53098">
    <property type="entry name" value="Ribonuclease H-like"/>
    <property type="match status" value="1"/>
</dbReference>
<evidence type="ECO:0000313" key="10">
    <source>
        <dbReference type="Proteomes" id="UP001140949"/>
    </source>
</evidence>
<organism evidence="9 10">
    <name type="scientific">Iris pallida</name>
    <name type="common">Sweet iris</name>
    <dbReference type="NCBI Taxonomy" id="29817"/>
    <lineage>
        <taxon>Eukaryota</taxon>
        <taxon>Viridiplantae</taxon>
        <taxon>Streptophyta</taxon>
        <taxon>Embryophyta</taxon>
        <taxon>Tracheophyta</taxon>
        <taxon>Spermatophyta</taxon>
        <taxon>Magnoliopsida</taxon>
        <taxon>Liliopsida</taxon>
        <taxon>Asparagales</taxon>
        <taxon>Iridaceae</taxon>
        <taxon>Iridoideae</taxon>
        <taxon>Irideae</taxon>
        <taxon>Iris</taxon>
    </lineage>
</organism>
<dbReference type="Pfam" id="PF02892">
    <property type="entry name" value="zf-BED"/>
    <property type="match status" value="1"/>
</dbReference>
<keyword evidence="5" id="KW-0238">DNA-binding</keyword>
<feature type="domain" description="BED-type" evidence="8">
    <location>
        <begin position="27"/>
        <end position="87"/>
    </location>
</feature>
<dbReference type="GO" id="GO:0005634">
    <property type="term" value="C:nucleus"/>
    <property type="evidence" value="ECO:0007669"/>
    <property type="project" value="UniProtKB-SubCell"/>
</dbReference>
<evidence type="ECO:0000313" key="9">
    <source>
        <dbReference type="EMBL" id="KAJ6795530.1"/>
    </source>
</evidence>
<keyword evidence="4" id="KW-0862">Zinc</keyword>
<evidence type="ECO:0000256" key="7">
    <source>
        <dbReference type="PROSITE-ProRule" id="PRU00027"/>
    </source>
</evidence>
<dbReference type="InterPro" id="IPR008906">
    <property type="entry name" value="HATC_C_dom"/>
</dbReference>
<dbReference type="PANTHER" id="PTHR32166">
    <property type="entry name" value="OSJNBA0013A04.12 PROTEIN"/>
    <property type="match status" value="1"/>
</dbReference>
<protein>
    <recommendedName>
        <fullName evidence="8">BED-type domain-containing protein</fullName>
    </recommendedName>
</protein>
<keyword evidence="6" id="KW-0539">Nucleus</keyword>
<evidence type="ECO:0000259" key="8">
    <source>
        <dbReference type="PROSITE" id="PS50808"/>
    </source>
</evidence>
<dbReference type="GO" id="GO:0046983">
    <property type="term" value="F:protein dimerization activity"/>
    <property type="evidence" value="ECO:0007669"/>
    <property type="project" value="InterPro"/>
</dbReference>
<proteinExistence type="predicted"/>
<dbReference type="EMBL" id="JANAVB010041816">
    <property type="protein sequence ID" value="KAJ6795530.1"/>
    <property type="molecule type" value="Genomic_DNA"/>
</dbReference>
<dbReference type="PANTHER" id="PTHR32166:SF81">
    <property type="entry name" value="OS06G0658400 PROTEIN"/>
    <property type="match status" value="1"/>
</dbReference>
<evidence type="ECO:0000256" key="3">
    <source>
        <dbReference type="ARBA" id="ARBA00022771"/>
    </source>
</evidence>
<evidence type="ECO:0000256" key="6">
    <source>
        <dbReference type="ARBA" id="ARBA00023242"/>
    </source>
</evidence>
<evidence type="ECO:0000256" key="5">
    <source>
        <dbReference type="ARBA" id="ARBA00023125"/>
    </source>
</evidence>